<evidence type="ECO:0000256" key="1">
    <source>
        <dbReference type="SAM" id="MobiDB-lite"/>
    </source>
</evidence>
<proteinExistence type="predicted"/>
<dbReference type="OrthoDB" id="9880159at2"/>
<evidence type="ECO:0000256" key="2">
    <source>
        <dbReference type="SAM" id="Phobius"/>
    </source>
</evidence>
<dbReference type="Proteomes" id="UP000198651">
    <property type="component" value="Chromosome I"/>
</dbReference>
<dbReference type="STRING" id="1561003.Ark11_0966"/>
<dbReference type="EMBL" id="LN906597">
    <property type="protein sequence ID" value="CUT17786.1"/>
    <property type="molecule type" value="Genomic_DNA"/>
</dbReference>
<name>A0A0S4M4Y6_9BURK</name>
<organism evidence="3 4">
    <name type="scientific">Candidatus Ichthyocystis hellenicum</name>
    <dbReference type="NCBI Taxonomy" id="1561003"/>
    <lineage>
        <taxon>Bacteria</taxon>
        <taxon>Pseudomonadati</taxon>
        <taxon>Pseudomonadota</taxon>
        <taxon>Betaproteobacteria</taxon>
        <taxon>Burkholderiales</taxon>
        <taxon>Candidatus Ichthyocystis</taxon>
    </lineage>
</organism>
<reference evidence="4" key="1">
    <citation type="submission" date="2015-11" db="EMBL/GenBank/DDBJ databases">
        <authorList>
            <person name="Seth-Smith H.M.B."/>
        </authorList>
    </citation>
    <scope>NUCLEOTIDE SEQUENCE [LARGE SCALE GENOMIC DNA]</scope>
    <source>
        <strain evidence="4">2013Ark11</strain>
    </source>
</reference>
<protein>
    <submittedName>
        <fullName evidence="3">Putative membrane protein</fullName>
    </submittedName>
</protein>
<dbReference type="AlphaFoldDB" id="A0A0S4M4Y6"/>
<feature type="region of interest" description="Disordered" evidence="1">
    <location>
        <begin position="169"/>
        <end position="194"/>
    </location>
</feature>
<dbReference type="RefSeq" id="WP_139057351.1">
    <property type="nucleotide sequence ID" value="NZ_FLSL01000088.1"/>
</dbReference>
<keyword evidence="2" id="KW-0812">Transmembrane</keyword>
<gene>
    <name evidence="3" type="ORF">Ark11_0966</name>
</gene>
<feature type="transmembrane region" description="Helical" evidence="2">
    <location>
        <begin position="24"/>
        <end position="42"/>
    </location>
</feature>
<keyword evidence="4" id="KW-1185">Reference proteome</keyword>
<sequence>MKEKIVVQSAPRDETQTILARRRLLGAGVLALVAVMLLPFIFRGRYFIPDKPLQLAINNLSRADSLKEFSRPVQPIQTVLIYPHNDPRYSLPSVAGSVKLPAVLLSNNNRSLTSDAKVHSYSDKFKTDSVSKRLTKVYPAPVVSKHSVYRHVKPETKIAIDHPDVNFTSGHRIKHASNSVGTKKPMKNRNDYLN</sequence>
<accession>A0A0S4M4Y6</accession>
<evidence type="ECO:0000313" key="4">
    <source>
        <dbReference type="Proteomes" id="UP000198651"/>
    </source>
</evidence>
<evidence type="ECO:0000313" key="3">
    <source>
        <dbReference type="EMBL" id="CUT17786.1"/>
    </source>
</evidence>
<keyword evidence="2" id="KW-0472">Membrane</keyword>
<keyword evidence="2" id="KW-1133">Transmembrane helix</keyword>